<dbReference type="PRINTS" id="PR00420">
    <property type="entry name" value="RNGMNOXGNASE"/>
</dbReference>
<keyword evidence="3" id="KW-0274">FAD</keyword>
<dbReference type="GO" id="GO:0016709">
    <property type="term" value="F:oxidoreductase activity, acting on paired donors, with incorporation or reduction of molecular oxygen, NAD(P)H as one donor, and incorporation of one atom of oxygen"/>
    <property type="evidence" value="ECO:0007669"/>
    <property type="project" value="UniProtKB-ARBA"/>
</dbReference>
<dbReference type="AlphaFoldDB" id="B3SEK4"/>
<gene>
    <name evidence="5" type="ORF">TRIADDRAFT_62692</name>
</gene>
<evidence type="ECO:0000259" key="4">
    <source>
        <dbReference type="Pfam" id="PF01494"/>
    </source>
</evidence>
<dbReference type="PANTHER" id="PTHR43004">
    <property type="entry name" value="TRK SYSTEM POTASSIUM UPTAKE PROTEIN"/>
    <property type="match status" value="1"/>
</dbReference>
<dbReference type="SUPFAM" id="SSF51905">
    <property type="entry name" value="FAD/NAD(P)-binding domain"/>
    <property type="match status" value="1"/>
</dbReference>
<reference evidence="5 6" key="1">
    <citation type="journal article" date="2008" name="Nature">
        <title>The Trichoplax genome and the nature of placozoans.</title>
        <authorList>
            <person name="Srivastava M."/>
            <person name="Begovic E."/>
            <person name="Chapman J."/>
            <person name="Putnam N.H."/>
            <person name="Hellsten U."/>
            <person name="Kawashima T."/>
            <person name="Kuo A."/>
            <person name="Mitros T."/>
            <person name="Salamov A."/>
            <person name="Carpenter M.L."/>
            <person name="Signorovitch A.Y."/>
            <person name="Moreno M.A."/>
            <person name="Kamm K."/>
            <person name="Grimwood J."/>
            <person name="Schmutz J."/>
            <person name="Shapiro H."/>
            <person name="Grigoriev I.V."/>
            <person name="Buss L.W."/>
            <person name="Schierwater B."/>
            <person name="Dellaporta S.L."/>
            <person name="Rokhsar D.S."/>
        </authorList>
    </citation>
    <scope>NUCLEOTIDE SEQUENCE [LARGE SCALE GENOMIC DNA]</scope>
    <source>
        <strain evidence="5 6">Grell-BS-1999</strain>
    </source>
</reference>
<dbReference type="InterPro" id="IPR002938">
    <property type="entry name" value="FAD-bd"/>
</dbReference>
<evidence type="ECO:0000256" key="2">
    <source>
        <dbReference type="ARBA" id="ARBA00022630"/>
    </source>
</evidence>
<dbReference type="Proteomes" id="UP000009022">
    <property type="component" value="Unassembled WGS sequence"/>
</dbReference>
<dbReference type="Pfam" id="PF01494">
    <property type="entry name" value="FAD_binding_3"/>
    <property type="match status" value="1"/>
</dbReference>
<dbReference type="InParanoid" id="B3SEK4"/>
<feature type="domain" description="FAD-binding" evidence="4">
    <location>
        <begin position="5"/>
        <end position="157"/>
    </location>
</feature>
<dbReference type="PANTHER" id="PTHR43004:SF19">
    <property type="entry name" value="BINDING MONOOXYGENASE, PUTATIVE (JCVI)-RELATED"/>
    <property type="match status" value="1"/>
</dbReference>
<dbReference type="EMBL" id="DS985525">
    <property type="protein sequence ID" value="EDV18840.1"/>
    <property type="molecule type" value="Genomic_DNA"/>
</dbReference>
<feature type="non-terminal residue" evidence="5">
    <location>
        <position position="157"/>
    </location>
</feature>
<sequence length="157" mass="17484">MKNKANVLVVGAGPVGLLTAALLTHYGISVRIIDKKSEPTKTSNAVAVHARTLELLNTLDLSEKFINAGRFIKSMELYSCLKHFASINFKFIGSQYDFVCCIPQSQTERLLIEYLANRGIQVEREVEVINIEKDVAQRVTVITNKETIVADWVVACD</sequence>
<dbReference type="InterPro" id="IPR036188">
    <property type="entry name" value="FAD/NAD-bd_sf"/>
</dbReference>
<dbReference type="eggNOG" id="KOG3855">
    <property type="taxonomic scope" value="Eukaryota"/>
</dbReference>
<evidence type="ECO:0000256" key="3">
    <source>
        <dbReference type="ARBA" id="ARBA00022827"/>
    </source>
</evidence>
<keyword evidence="2" id="KW-0285">Flavoprotein</keyword>
<dbReference type="OrthoDB" id="2096480at2759"/>
<evidence type="ECO:0000256" key="1">
    <source>
        <dbReference type="ARBA" id="ARBA00001974"/>
    </source>
</evidence>
<protein>
    <recommendedName>
        <fullName evidence="4">FAD-binding domain-containing protein</fullName>
    </recommendedName>
</protein>
<dbReference type="Gene3D" id="3.50.50.60">
    <property type="entry name" value="FAD/NAD(P)-binding domain"/>
    <property type="match status" value="1"/>
</dbReference>
<dbReference type="HOGENOM" id="CLU_107875_1_0_1"/>
<proteinExistence type="predicted"/>
<dbReference type="STRING" id="10228.B3SEK4"/>
<dbReference type="InterPro" id="IPR050641">
    <property type="entry name" value="RIFMO-like"/>
</dbReference>
<dbReference type="GO" id="GO:0071949">
    <property type="term" value="F:FAD binding"/>
    <property type="evidence" value="ECO:0007669"/>
    <property type="project" value="InterPro"/>
</dbReference>
<keyword evidence="6" id="KW-1185">Reference proteome</keyword>
<evidence type="ECO:0000313" key="6">
    <source>
        <dbReference type="Proteomes" id="UP000009022"/>
    </source>
</evidence>
<evidence type="ECO:0000313" key="5">
    <source>
        <dbReference type="EMBL" id="EDV18840.1"/>
    </source>
</evidence>
<dbReference type="KEGG" id="tad:TRIADDRAFT_62692"/>
<accession>B3SEK4</accession>
<name>B3SEK4_TRIAD</name>
<comment type="cofactor">
    <cofactor evidence="1">
        <name>FAD</name>
        <dbReference type="ChEBI" id="CHEBI:57692"/>
    </cofactor>
</comment>
<organism evidence="5 6">
    <name type="scientific">Trichoplax adhaerens</name>
    <name type="common">Trichoplax reptans</name>
    <dbReference type="NCBI Taxonomy" id="10228"/>
    <lineage>
        <taxon>Eukaryota</taxon>
        <taxon>Metazoa</taxon>
        <taxon>Placozoa</taxon>
        <taxon>Uniplacotomia</taxon>
        <taxon>Trichoplacea</taxon>
        <taxon>Trichoplacidae</taxon>
        <taxon>Trichoplax</taxon>
    </lineage>
</organism>